<evidence type="ECO:0000256" key="2">
    <source>
        <dbReference type="SAM" id="MobiDB-lite"/>
    </source>
</evidence>
<accession>A0A9D2NJS1</accession>
<dbReference type="Proteomes" id="UP000823891">
    <property type="component" value="Unassembled WGS sequence"/>
</dbReference>
<dbReference type="SUPFAM" id="SSF50985">
    <property type="entry name" value="RCC1/BLIP-II"/>
    <property type="match status" value="2"/>
</dbReference>
<dbReference type="InterPro" id="IPR008266">
    <property type="entry name" value="Tyr_kinase_AS"/>
</dbReference>
<gene>
    <name evidence="5" type="ORF">H9761_20285</name>
</gene>
<dbReference type="InterPro" id="IPR009091">
    <property type="entry name" value="RCC1/BLIP-II"/>
</dbReference>
<dbReference type="PROSITE" id="PS50011">
    <property type="entry name" value="PROTEIN_KINASE_DOM"/>
    <property type="match status" value="1"/>
</dbReference>
<dbReference type="GO" id="GO:0005737">
    <property type="term" value="C:cytoplasm"/>
    <property type="evidence" value="ECO:0007669"/>
    <property type="project" value="TreeGrafter"/>
</dbReference>
<dbReference type="Pfam" id="PF00069">
    <property type="entry name" value="Pkinase"/>
    <property type="match status" value="1"/>
</dbReference>
<dbReference type="PANTHER" id="PTHR24361:SF678">
    <property type="entry name" value="SPORULATION-SPECIFIC PROTEIN 1"/>
    <property type="match status" value="1"/>
</dbReference>
<dbReference type="InterPro" id="IPR000719">
    <property type="entry name" value="Prot_kinase_dom"/>
</dbReference>
<keyword evidence="5" id="KW-0808">Transferase</keyword>
<feature type="binding site" evidence="1">
    <location>
        <position position="102"/>
    </location>
    <ligand>
        <name>ATP</name>
        <dbReference type="ChEBI" id="CHEBI:30616"/>
    </ligand>
</feature>
<organism evidence="5 6">
    <name type="scientific">Candidatus Eisenbergiella merdavium</name>
    <dbReference type="NCBI Taxonomy" id="2838551"/>
    <lineage>
        <taxon>Bacteria</taxon>
        <taxon>Bacillati</taxon>
        <taxon>Bacillota</taxon>
        <taxon>Clostridia</taxon>
        <taxon>Lachnospirales</taxon>
        <taxon>Lachnospiraceae</taxon>
        <taxon>Eisenbergiella</taxon>
    </lineage>
</organism>
<reference evidence="5" key="1">
    <citation type="journal article" date="2021" name="PeerJ">
        <title>Extensive microbial diversity within the chicken gut microbiome revealed by metagenomics and culture.</title>
        <authorList>
            <person name="Gilroy R."/>
            <person name="Ravi A."/>
            <person name="Getino M."/>
            <person name="Pursley I."/>
            <person name="Horton D.L."/>
            <person name="Alikhan N.F."/>
            <person name="Baker D."/>
            <person name="Gharbi K."/>
            <person name="Hall N."/>
            <person name="Watson M."/>
            <person name="Adriaenssens E.M."/>
            <person name="Foster-Nyarko E."/>
            <person name="Jarju S."/>
            <person name="Secka A."/>
            <person name="Antonio M."/>
            <person name="Oren A."/>
            <person name="Chaudhuri R.R."/>
            <person name="La Ragione R."/>
            <person name="Hildebrand F."/>
            <person name="Pallen M.J."/>
        </authorList>
    </citation>
    <scope>NUCLEOTIDE SEQUENCE</scope>
    <source>
        <strain evidence="5">USAMLcec2-132</strain>
    </source>
</reference>
<keyword evidence="3" id="KW-1133">Transmembrane helix</keyword>
<evidence type="ECO:0000256" key="1">
    <source>
        <dbReference type="PROSITE-ProRule" id="PRU10141"/>
    </source>
</evidence>
<protein>
    <submittedName>
        <fullName evidence="5">Protein kinase</fullName>
    </submittedName>
</protein>
<dbReference type="InterPro" id="IPR053235">
    <property type="entry name" value="Ser_Thr_kinase"/>
</dbReference>
<evidence type="ECO:0000313" key="6">
    <source>
        <dbReference type="Proteomes" id="UP000823891"/>
    </source>
</evidence>
<dbReference type="Gene3D" id="1.10.510.10">
    <property type="entry name" value="Transferase(Phosphotransferase) domain 1"/>
    <property type="match status" value="1"/>
</dbReference>
<feature type="region of interest" description="Disordered" evidence="2">
    <location>
        <begin position="18"/>
        <end position="43"/>
    </location>
</feature>
<evidence type="ECO:0000259" key="4">
    <source>
        <dbReference type="PROSITE" id="PS50011"/>
    </source>
</evidence>
<name>A0A9D2NJS1_9FIRM</name>
<dbReference type="SUPFAM" id="SSF56112">
    <property type="entry name" value="Protein kinase-like (PK-like)"/>
    <property type="match status" value="1"/>
</dbReference>
<dbReference type="EMBL" id="DWWS01000075">
    <property type="protein sequence ID" value="HJC26000.1"/>
    <property type="molecule type" value="Genomic_DNA"/>
</dbReference>
<evidence type="ECO:0000256" key="3">
    <source>
        <dbReference type="SAM" id="Phobius"/>
    </source>
</evidence>
<evidence type="ECO:0000313" key="5">
    <source>
        <dbReference type="EMBL" id="HJC26000.1"/>
    </source>
</evidence>
<keyword evidence="1" id="KW-0067">ATP-binding</keyword>
<reference evidence="5" key="2">
    <citation type="submission" date="2021-04" db="EMBL/GenBank/DDBJ databases">
        <authorList>
            <person name="Gilroy R."/>
        </authorList>
    </citation>
    <scope>NUCLEOTIDE SEQUENCE</scope>
    <source>
        <strain evidence="5">USAMLcec2-132</strain>
    </source>
</reference>
<dbReference type="PROSITE" id="PS00109">
    <property type="entry name" value="PROTEIN_KINASE_TYR"/>
    <property type="match status" value="1"/>
</dbReference>
<dbReference type="Gene3D" id="3.30.200.20">
    <property type="entry name" value="Phosphorylase Kinase, domain 1"/>
    <property type="match status" value="1"/>
</dbReference>
<proteinExistence type="predicted"/>
<comment type="caution">
    <text evidence="5">The sequence shown here is derived from an EMBL/GenBank/DDBJ whole genome shotgun (WGS) entry which is preliminary data.</text>
</comment>
<dbReference type="Pfam" id="PF13540">
    <property type="entry name" value="RCC1_2"/>
    <property type="match status" value="3"/>
</dbReference>
<feature type="domain" description="Protein kinase" evidence="4">
    <location>
        <begin position="73"/>
        <end position="375"/>
    </location>
</feature>
<dbReference type="GO" id="GO:0005524">
    <property type="term" value="F:ATP binding"/>
    <property type="evidence" value="ECO:0007669"/>
    <property type="project" value="UniProtKB-UniRule"/>
</dbReference>
<dbReference type="InterPro" id="IPR011009">
    <property type="entry name" value="Kinase-like_dom_sf"/>
</dbReference>
<feature type="transmembrane region" description="Helical" evidence="3">
    <location>
        <begin position="389"/>
        <end position="409"/>
    </location>
</feature>
<dbReference type="GO" id="GO:0004672">
    <property type="term" value="F:protein kinase activity"/>
    <property type="evidence" value="ECO:0007669"/>
    <property type="project" value="InterPro"/>
</dbReference>
<keyword evidence="3" id="KW-0812">Transmembrane</keyword>
<dbReference type="Gene3D" id="2.130.10.30">
    <property type="entry name" value="Regulator of chromosome condensation 1/beta-lactamase-inhibitor protein II"/>
    <property type="match status" value="3"/>
</dbReference>
<keyword evidence="5" id="KW-0418">Kinase</keyword>
<dbReference type="AlphaFoldDB" id="A0A9D2NJS1"/>
<sequence>MGKMRLCPGCMRPLAESRNEYQDHKGEMPGREKRGMDGRRENPSRCPHCGFSLSDYRQNPRCLPVNTVLAGKYLVGKVLGEGGFGITYMGYDLNMKTRIAIKEYFPVELVSRDTTRLSEGGGSDRVISLSGEKSKTYRQGLQKYVDEARSVSQFSGTPGIVSVKDFFYENDTAYIVMEYIEGVSLKEYLKQKGGKLPEEEALAILRPVLEALEQVHGAGIVHRDISPDNIMLTFTGEGGSSGESGAAGNAPETVHGNIASVRLIDFGAARMTAKNDQKSLTIILKHGYAPEEQYRSHGEQGPWTDVYALCAVLYRMLTGTVPEPAMDRLFSDDLKRPEELGAVVSPAVSEAVMKGLAVKKDDRIRTVHELSDALYAGKKAAIGNRNRKWLPWAAGVAAVLTAAAVFLFVGTEGGQRREPAEAALAETVPEGLEENAAAGEENPEENGPEAEGVELTLDADGQEELVQTVFPRTENMIAAGSGHFLALQDDGTVKAVGDNSQGQCEVTGWDHMARVYSHRNGKTSAGLRVDGTVRVAGALEENDVASWSGITDLAVGLDHILGLKEDGTVVSAGYNADGECDVSDWTDIQRIFAFDRISLGVTGDGEVRIAGRTQGRESLMERVSAWKNVEYIEDTYFNSEVFIGVKQDGTVYVETDDPHAEEEFSYLRGLQDVEQVLYARGLAVRFRDGRVVQHRWEGTEEWDDVEWEQIAAMDGNVQGLVGLKDDGTLEVSAREWSGYGTPQELLAIGDAVMAAWGENHLAVLRRDGTVAAVGKGVGLERTYEIQDWKDVVQIDAYSTGTVGLTSDGRVLRSPYSGISYSSEQPLPDDPFVLASAIDARVAQWEDNCQVICDDLMLAALKKDGTANAMGHPTNLSATDALTGKAVNGSTEVDGWTDIVQIAASGKGTLGLKKDGTVITTGRKNTRGEYIGSMMPGTLPEWEGLTDLVSIWGYGGTGTNGVVGGAAAAIREDGSVVYLVEGNEENGQNNVSGWQDMKELSVGRYHTVGLRNDGTVAAAGSNANGQCEVSDWKNIVSVAAGPSATIGITEDGRILMAGVFPGDFEVMKQWPAVTLPE</sequence>
<dbReference type="PROSITE" id="PS00107">
    <property type="entry name" value="PROTEIN_KINASE_ATP"/>
    <property type="match status" value="1"/>
</dbReference>
<dbReference type="CDD" id="cd14014">
    <property type="entry name" value="STKc_PknB_like"/>
    <property type="match status" value="1"/>
</dbReference>
<keyword evidence="3" id="KW-0472">Membrane</keyword>
<dbReference type="PANTHER" id="PTHR24361">
    <property type="entry name" value="MITOGEN-ACTIVATED KINASE KINASE KINASE"/>
    <property type="match status" value="1"/>
</dbReference>
<dbReference type="InterPro" id="IPR017441">
    <property type="entry name" value="Protein_kinase_ATP_BS"/>
</dbReference>
<keyword evidence="1" id="KW-0547">Nucleotide-binding</keyword>